<keyword evidence="3" id="KW-0238">DNA-binding</keyword>
<dbReference type="Gene3D" id="3.90.220.20">
    <property type="entry name" value="DNA methylase specificity domains"/>
    <property type="match status" value="2"/>
</dbReference>
<evidence type="ECO:0000313" key="6">
    <source>
        <dbReference type="Proteomes" id="UP000248987"/>
    </source>
</evidence>
<dbReference type="OrthoDB" id="667970at2"/>
<gene>
    <name evidence="5" type="ORF">LX77_02287</name>
</gene>
<evidence type="ECO:0000256" key="1">
    <source>
        <dbReference type="ARBA" id="ARBA00010923"/>
    </source>
</evidence>
<feature type="domain" description="Type I restriction modification DNA specificity" evidence="4">
    <location>
        <begin position="226"/>
        <end position="398"/>
    </location>
</feature>
<dbReference type="CDD" id="cd17263">
    <property type="entry name" value="RMtype1_S_AbaB8300I-TRD1-CR1_like"/>
    <property type="match status" value="1"/>
</dbReference>
<organism evidence="5 6">
    <name type="scientific">Gelidibacter algens</name>
    <dbReference type="NCBI Taxonomy" id="49280"/>
    <lineage>
        <taxon>Bacteria</taxon>
        <taxon>Pseudomonadati</taxon>
        <taxon>Bacteroidota</taxon>
        <taxon>Flavobacteriia</taxon>
        <taxon>Flavobacteriales</taxon>
        <taxon>Flavobacteriaceae</taxon>
        <taxon>Gelidibacter</taxon>
    </lineage>
</organism>
<evidence type="ECO:0000313" key="5">
    <source>
        <dbReference type="EMBL" id="RAJ22732.1"/>
    </source>
</evidence>
<dbReference type="PANTHER" id="PTHR30408:SF12">
    <property type="entry name" value="TYPE I RESTRICTION ENZYME MJAVIII SPECIFICITY SUBUNIT"/>
    <property type="match status" value="1"/>
</dbReference>
<dbReference type="RefSeq" id="WP_066430783.1">
    <property type="nucleotide sequence ID" value="NZ_LZRN01000004.1"/>
</dbReference>
<dbReference type="Proteomes" id="UP000248987">
    <property type="component" value="Unassembled WGS sequence"/>
</dbReference>
<dbReference type="InterPro" id="IPR000055">
    <property type="entry name" value="Restrct_endonuc_typeI_TRD"/>
</dbReference>
<keyword evidence="2" id="KW-0680">Restriction system</keyword>
<dbReference type="REBASE" id="171054">
    <property type="entry name" value="S.Gal536ORF3130P"/>
</dbReference>
<dbReference type="InterPro" id="IPR044946">
    <property type="entry name" value="Restrct_endonuc_typeI_TRD_sf"/>
</dbReference>
<protein>
    <submittedName>
        <fullName evidence="5">Type I restriction enzyme S subunit</fullName>
    </submittedName>
</protein>
<evidence type="ECO:0000259" key="4">
    <source>
        <dbReference type="Pfam" id="PF01420"/>
    </source>
</evidence>
<dbReference type="PANTHER" id="PTHR30408">
    <property type="entry name" value="TYPE-1 RESTRICTION ENZYME ECOKI SPECIFICITY PROTEIN"/>
    <property type="match status" value="1"/>
</dbReference>
<sequence>MNEPKSLNITITKQSVSLIPELRFKEFDGEWKKKKLSDLTKINQGLQIAISERFTEPFAGSQFYITNEVLRAGSAKKYFIKNAPKSVLCVEDDILMTRTGNTGQVVTGVKGAFHNNFFKIKLDSLLDKWFMYYFLTDYKTQHSILKLAGTSTIPDLNHGDFYRLKINLPQLPEQQKIATFLTAIDRKLQQLNTKKTLLEHYKKGVMQQLFSQKLRFKDDDGKDYGDWEEQKLGDISSNISYGMNAAATTYDGQNKYLRITDIDEFSNGLNVDKLTSPNGLLEVKFRVKEGDILFARTGASVGKSYLYRLPDGILYFAGFLIRFHIKEALPAFVYLQTQTSKYNKWVKIMSMRSGQPGINAEEYKTFKILLPCKEEQQKIANYLSAIDSKIETITQQIDKTQAFKKGLLQGMFV</sequence>
<dbReference type="Pfam" id="PF01420">
    <property type="entry name" value="Methylase_S"/>
    <property type="match status" value="2"/>
</dbReference>
<proteinExistence type="inferred from homology"/>
<evidence type="ECO:0000256" key="2">
    <source>
        <dbReference type="ARBA" id="ARBA00022747"/>
    </source>
</evidence>
<dbReference type="GO" id="GO:0003677">
    <property type="term" value="F:DNA binding"/>
    <property type="evidence" value="ECO:0007669"/>
    <property type="project" value="UniProtKB-KW"/>
</dbReference>
<feature type="domain" description="Type I restriction modification DNA specificity" evidence="4">
    <location>
        <begin position="30"/>
        <end position="197"/>
    </location>
</feature>
<accession>A0A1A7R5N8</accession>
<dbReference type="AlphaFoldDB" id="A0A1A7R5N8"/>
<comment type="similarity">
    <text evidence="1">Belongs to the type-I restriction system S methylase family.</text>
</comment>
<dbReference type="GO" id="GO:0009307">
    <property type="term" value="P:DNA restriction-modification system"/>
    <property type="evidence" value="ECO:0007669"/>
    <property type="project" value="UniProtKB-KW"/>
</dbReference>
<comment type="caution">
    <text evidence="5">The sequence shown here is derived from an EMBL/GenBank/DDBJ whole genome shotgun (WGS) entry which is preliminary data.</text>
</comment>
<evidence type="ECO:0000256" key="3">
    <source>
        <dbReference type="ARBA" id="ARBA00023125"/>
    </source>
</evidence>
<dbReference type="SUPFAM" id="SSF116734">
    <property type="entry name" value="DNA methylase specificity domain"/>
    <property type="match status" value="2"/>
</dbReference>
<name>A0A1A7R5N8_9FLAO</name>
<dbReference type="EMBL" id="QLLQ01000008">
    <property type="protein sequence ID" value="RAJ22732.1"/>
    <property type="molecule type" value="Genomic_DNA"/>
</dbReference>
<keyword evidence="6" id="KW-1185">Reference proteome</keyword>
<dbReference type="STRING" id="49280.A9996_03135"/>
<reference evidence="5 6" key="1">
    <citation type="submission" date="2018-06" db="EMBL/GenBank/DDBJ databases">
        <title>Genomic Encyclopedia of Archaeal and Bacterial Type Strains, Phase II (KMG-II): from individual species to whole genera.</title>
        <authorList>
            <person name="Goeker M."/>
        </authorList>
    </citation>
    <scope>NUCLEOTIDE SEQUENCE [LARGE SCALE GENOMIC DNA]</scope>
    <source>
        <strain evidence="5 6">DSM 12408</strain>
    </source>
</reference>
<dbReference type="InterPro" id="IPR052021">
    <property type="entry name" value="Type-I_RS_S_subunit"/>
</dbReference>
<dbReference type="CDD" id="cd17521">
    <property type="entry name" value="RMtype1_S_Sau13435ORF2165P_TRD2-CR2_like"/>
    <property type="match status" value="1"/>
</dbReference>